<dbReference type="InterPro" id="IPR037160">
    <property type="entry name" value="DNA_Pol_thumb_sf"/>
</dbReference>
<evidence type="ECO:0000256" key="10">
    <source>
        <dbReference type="ARBA" id="ARBA00022705"/>
    </source>
</evidence>
<dbReference type="GO" id="GO:0140078">
    <property type="term" value="F:class I DNA-(apurinic or apyrimidinic site) endonuclease activity"/>
    <property type="evidence" value="ECO:0007669"/>
    <property type="project" value="UniProtKB-EC"/>
</dbReference>
<dbReference type="FunFam" id="3.20.20.140:FF:000047">
    <property type="entry name" value="PHP domain-containing protein"/>
    <property type="match status" value="1"/>
</dbReference>
<keyword evidence="6" id="KW-0488">Methylation</keyword>
<evidence type="ECO:0000256" key="16">
    <source>
        <dbReference type="ARBA" id="ARBA00035717"/>
    </source>
</evidence>
<evidence type="ECO:0000256" key="19">
    <source>
        <dbReference type="ARBA" id="ARBA00044678"/>
    </source>
</evidence>
<comment type="catalytic activity">
    <reaction evidence="19">
        <text>a 5'-end 2'-deoxyribose-2'-deoxyribonucleotide-DNA = (2E,4S)-4-hydroxypenten-2-al-5-phosphate + a 5'-end 5'-phospho-2'-deoxyribonucleoside-DNA + H(+)</text>
        <dbReference type="Rhea" id="RHEA:76255"/>
        <dbReference type="Rhea" id="RHEA-COMP:13180"/>
        <dbReference type="Rhea" id="RHEA-COMP:18657"/>
        <dbReference type="ChEBI" id="CHEBI:15378"/>
        <dbReference type="ChEBI" id="CHEBI:136412"/>
        <dbReference type="ChEBI" id="CHEBI:195194"/>
        <dbReference type="ChEBI" id="CHEBI:195195"/>
    </reaction>
</comment>
<dbReference type="Gene3D" id="3.30.210.10">
    <property type="entry name" value="DNA polymerase, thumb domain"/>
    <property type="match status" value="1"/>
</dbReference>
<organism evidence="25 26">
    <name type="scientific">Candidatus Ozemobacter sibiricus</name>
    <dbReference type="NCBI Taxonomy" id="2268124"/>
    <lineage>
        <taxon>Bacteria</taxon>
        <taxon>Candidatus Ozemobacteria</taxon>
        <taxon>Candidatus Ozemobacterales</taxon>
        <taxon>Candidatus Ozemobacteraceae</taxon>
        <taxon>Candidatus Ozemobacter</taxon>
    </lineage>
</organism>
<dbReference type="InterPro" id="IPR050243">
    <property type="entry name" value="PHP_phosphatase"/>
</dbReference>
<evidence type="ECO:0000256" key="3">
    <source>
        <dbReference type="ARBA" id="ARBA00012417"/>
    </source>
</evidence>
<dbReference type="Gene3D" id="1.10.150.20">
    <property type="entry name" value="5' to 3' exonuclease, C-terminal subdomain"/>
    <property type="match status" value="1"/>
</dbReference>
<gene>
    <name evidence="25" type="ORF">OZSIB_3595</name>
</gene>
<dbReference type="AlphaFoldDB" id="A0A367ZRX1"/>
<proteinExistence type="predicted"/>
<keyword evidence="7" id="KW-0237">DNA synthesis</keyword>
<evidence type="ECO:0000313" key="26">
    <source>
        <dbReference type="Proteomes" id="UP000252355"/>
    </source>
</evidence>
<dbReference type="Pfam" id="PF14791">
    <property type="entry name" value="DNA_pol_B_thumb"/>
    <property type="match status" value="1"/>
</dbReference>
<dbReference type="InterPro" id="IPR043519">
    <property type="entry name" value="NT_sf"/>
</dbReference>
<feature type="domain" description="Polymerase/histidinol phosphatase N-terminal" evidence="23">
    <location>
        <begin position="335"/>
        <end position="414"/>
    </location>
</feature>
<dbReference type="SMART" id="SM00278">
    <property type="entry name" value="HhH1"/>
    <property type="match status" value="2"/>
</dbReference>
<keyword evidence="8" id="KW-0808">Transferase</keyword>
<dbReference type="NCBIfam" id="NF006375">
    <property type="entry name" value="PRK08609.1"/>
    <property type="match status" value="1"/>
</dbReference>
<keyword evidence="9" id="KW-0548">Nucleotidyltransferase</keyword>
<dbReference type="EC" id="2.7.7.7" evidence="3"/>
<comment type="cofactor">
    <cofactor evidence="1">
        <name>Mg(2+)</name>
        <dbReference type="ChEBI" id="CHEBI:18420"/>
    </cofactor>
</comment>
<keyword evidence="12" id="KW-0832">Ubl conjugation</keyword>
<evidence type="ECO:0000256" key="17">
    <source>
        <dbReference type="ARBA" id="ARBA00035726"/>
    </source>
</evidence>
<dbReference type="InterPro" id="IPR003583">
    <property type="entry name" value="Hlx-hairpin-Hlx_DNA-bd_motif"/>
</dbReference>
<dbReference type="InterPro" id="IPR027421">
    <property type="entry name" value="DNA_pol_lamdba_lyase_dom_sf"/>
</dbReference>
<dbReference type="SMART" id="SM00483">
    <property type="entry name" value="POLXc"/>
    <property type="match status" value="1"/>
</dbReference>
<keyword evidence="15" id="KW-0234">DNA repair</keyword>
<dbReference type="InterPro" id="IPR002008">
    <property type="entry name" value="DNA_pol_X_beta-like"/>
</dbReference>
<keyword evidence="13" id="KW-0239">DNA-directed DNA polymerase</keyword>
<evidence type="ECO:0000256" key="14">
    <source>
        <dbReference type="ARBA" id="ARBA00023053"/>
    </source>
</evidence>
<evidence type="ECO:0000256" key="11">
    <source>
        <dbReference type="ARBA" id="ARBA00022763"/>
    </source>
</evidence>
<dbReference type="SUPFAM" id="SSF89550">
    <property type="entry name" value="PHP domain-like"/>
    <property type="match status" value="1"/>
</dbReference>
<dbReference type="SUPFAM" id="SSF47802">
    <property type="entry name" value="DNA polymerase beta, N-terminal domain-like"/>
    <property type="match status" value="1"/>
</dbReference>
<dbReference type="EC" id="4.2.99.18" evidence="4"/>
<evidence type="ECO:0000256" key="8">
    <source>
        <dbReference type="ARBA" id="ARBA00022679"/>
    </source>
</evidence>
<evidence type="ECO:0000256" key="13">
    <source>
        <dbReference type="ARBA" id="ARBA00022932"/>
    </source>
</evidence>
<evidence type="ECO:0000256" key="15">
    <source>
        <dbReference type="ARBA" id="ARBA00023204"/>
    </source>
</evidence>
<reference evidence="25 26" key="1">
    <citation type="submission" date="2018-05" db="EMBL/GenBank/DDBJ databases">
        <title>A metagenomic window into the 2 km-deep terrestrial subsurface aquifer revealed taxonomically and functionally diverse microbial community comprising novel uncultured bacterial lineages.</title>
        <authorList>
            <person name="Kadnikov V.V."/>
            <person name="Mardanov A.V."/>
            <person name="Beletsky A.V."/>
            <person name="Banks D."/>
            <person name="Pimenov N.V."/>
            <person name="Frank Y.A."/>
            <person name="Karnachuk O.V."/>
            <person name="Ravin N.V."/>
        </authorList>
    </citation>
    <scope>NUCLEOTIDE SEQUENCE [LARGE SCALE GENOMIC DNA]</scope>
    <source>
        <strain evidence="25">BY5</strain>
    </source>
</reference>
<dbReference type="InterPro" id="IPR016195">
    <property type="entry name" value="Pol/histidinol_Pase-like"/>
</dbReference>
<evidence type="ECO:0000256" key="18">
    <source>
        <dbReference type="ARBA" id="ARBA00044632"/>
    </source>
</evidence>
<name>A0A367ZRX1_9BACT</name>
<sequence>MDERARLAELLQELATLLELSGENPFKIRAIQNAARVLETSALSLDALAASPPKGFGKGLLDKVAEFRQSGRLTELERRRAAFPPGVLDLLRVPGLGPKKVKLLYEELHIASLDDLEQACRQGRLLELKGFGEKSQANLLQGLAFLRQFQGQFRYAEAEEHARRLVAFLRARVGPDLPLEIAGSLRRRKEIVRDVDLLAASDGPAAVMAAFLAWPDRARVLAEGETKSSILLENGLQVDLRVVPPESFGPALCYFTGSKEHNTRLRALALEQGYKLNEYGLYQGERSAPMATEEEVYAALGLPWIAPELREGLDELEWARANALPVLVGEDDLRGAIHAHSTFSDGRATVDEMATAAQRLGWRWLGLSDHSRSAHYAHGLEIDRVKEQWAVIDEVNARRPGLRVLKGIESDILPEGGLDYPDEVLDGFEFVIASVHSQLSMPAEAMTRRVLAALENPHVAVLGHPTGRLLLEREGIGLDLEAVLAACVRLGIAVEINANPHRLDLDWRKIRAWRDSGLKFIIGPDAHAPEGLAHVRYGVGIARKGGLTREHLLNCLDAEAALAALQARRRAGHGRHARR</sequence>
<evidence type="ECO:0000259" key="24">
    <source>
        <dbReference type="SMART" id="SM00483"/>
    </source>
</evidence>
<dbReference type="GO" id="GO:0006281">
    <property type="term" value="P:DNA repair"/>
    <property type="evidence" value="ECO:0007669"/>
    <property type="project" value="UniProtKB-KW"/>
</dbReference>
<dbReference type="InterPro" id="IPR002054">
    <property type="entry name" value="DNA-dir_DNA_pol_X"/>
</dbReference>
<feature type="domain" description="Helix-hairpin-helix DNA-binding motif class 1" evidence="22">
    <location>
        <begin position="88"/>
        <end position="107"/>
    </location>
</feature>
<comment type="caution">
    <text evidence="25">The sequence shown here is derived from an EMBL/GenBank/DDBJ whole genome shotgun (WGS) entry which is preliminary data.</text>
</comment>
<evidence type="ECO:0000313" key="25">
    <source>
        <dbReference type="EMBL" id="RCK80091.1"/>
    </source>
</evidence>
<evidence type="ECO:0000256" key="12">
    <source>
        <dbReference type="ARBA" id="ARBA00022843"/>
    </source>
</evidence>
<dbReference type="CDD" id="cd07436">
    <property type="entry name" value="PHP_PolX"/>
    <property type="match status" value="1"/>
</dbReference>
<evidence type="ECO:0000259" key="22">
    <source>
        <dbReference type="SMART" id="SM00278"/>
    </source>
</evidence>
<feature type="domain" description="Helix-hairpin-helix DNA-binding motif class 1" evidence="22">
    <location>
        <begin position="123"/>
        <end position="142"/>
    </location>
</feature>
<keyword evidence="10" id="KW-0235">DNA replication</keyword>
<evidence type="ECO:0000259" key="23">
    <source>
        <dbReference type="SMART" id="SM00481"/>
    </source>
</evidence>
<dbReference type="PIRSF" id="PIRSF005047">
    <property type="entry name" value="UCP005047_YshC"/>
    <property type="match status" value="1"/>
</dbReference>
<evidence type="ECO:0000256" key="20">
    <source>
        <dbReference type="ARBA" id="ARBA00045548"/>
    </source>
</evidence>
<evidence type="ECO:0000256" key="1">
    <source>
        <dbReference type="ARBA" id="ARBA00001946"/>
    </source>
</evidence>
<dbReference type="Proteomes" id="UP000252355">
    <property type="component" value="Unassembled WGS sequence"/>
</dbReference>
<dbReference type="InterPro" id="IPR003141">
    <property type="entry name" value="Pol/His_phosphatase_N"/>
</dbReference>
<dbReference type="PANTHER" id="PTHR36928:SF1">
    <property type="entry name" value="PHOSPHATASE YCDX-RELATED"/>
    <property type="match status" value="1"/>
</dbReference>
<dbReference type="GO" id="GO:0042578">
    <property type="term" value="F:phosphoric ester hydrolase activity"/>
    <property type="evidence" value="ECO:0007669"/>
    <property type="project" value="TreeGrafter"/>
</dbReference>
<dbReference type="GO" id="GO:0003677">
    <property type="term" value="F:DNA binding"/>
    <property type="evidence" value="ECO:0007669"/>
    <property type="project" value="InterPro"/>
</dbReference>
<dbReference type="Gene3D" id="3.20.20.140">
    <property type="entry name" value="Metal-dependent hydrolases"/>
    <property type="match status" value="1"/>
</dbReference>
<feature type="domain" description="DNA-directed DNA polymerase X" evidence="24">
    <location>
        <begin position="1"/>
        <end position="311"/>
    </location>
</feature>
<keyword evidence="14" id="KW-0915">Sodium</keyword>
<dbReference type="Gene3D" id="1.10.150.110">
    <property type="entry name" value="DNA polymerase beta, N-terminal domain-like"/>
    <property type="match status" value="1"/>
</dbReference>
<evidence type="ECO:0000256" key="4">
    <source>
        <dbReference type="ARBA" id="ARBA00012720"/>
    </source>
</evidence>
<dbReference type="GO" id="GO:0003887">
    <property type="term" value="F:DNA-directed DNA polymerase activity"/>
    <property type="evidence" value="ECO:0007669"/>
    <property type="project" value="UniProtKB-KW"/>
</dbReference>
<dbReference type="InterPro" id="IPR022311">
    <property type="entry name" value="PolX-like"/>
</dbReference>
<evidence type="ECO:0000256" key="9">
    <source>
        <dbReference type="ARBA" id="ARBA00022695"/>
    </source>
</evidence>
<comment type="function">
    <text evidence="20">Repair polymerase that plays a key role in base-excision repair. During this process, the damaged base is excised by specific DNA glycosylases, the DNA backbone is nicked at the abasic site by an apurinic/apyrimidic (AP) endonuclease, and POLB removes 5'-deoxyribose-phosphate from the preincised AP site acting as a 5'-deoxyribose-phosphate lyase (5'-dRP lyase); through its DNA polymerase activity, it adds one nucleotide to the 3' end of the arising single-nucleotide gap. Conducts 'gap-filling' DNA synthesis in a stepwise distributive fashion rather than in a processive fashion as for other DNA polymerases. It is also able to cleave sugar-phosphate bonds 3' to an intact AP site, acting as an AP lyase.</text>
</comment>
<dbReference type="PRINTS" id="PR00870">
    <property type="entry name" value="DNAPOLXBETA"/>
</dbReference>
<keyword evidence="11" id="KW-0227">DNA damage</keyword>
<evidence type="ECO:0000256" key="5">
    <source>
        <dbReference type="ARBA" id="ARBA00020020"/>
    </source>
</evidence>
<dbReference type="InterPro" id="IPR010996">
    <property type="entry name" value="HHH_MUS81"/>
</dbReference>
<dbReference type="InterPro" id="IPR047967">
    <property type="entry name" value="PolX_PHP"/>
</dbReference>
<protein>
    <recommendedName>
        <fullName evidence="5">DNA polymerase beta</fullName>
        <ecNumber evidence="3">2.7.7.7</ecNumber>
        <ecNumber evidence="4">4.2.99.18</ecNumber>
    </recommendedName>
    <alternativeName>
        <fullName evidence="16">5'-deoxyribose-phosphate lyase</fullName>
    </alternativeName>
    <alternativeName>
        <fullName evidence="17">AP lyase</fullName>
    </alternativeName>
</protein>
<evidence type="ECO:0000256" key="21">
    <source>
        <dbReference type="ARBA" id="ARBA00049244"/>
    </source>
</evidence>
<dbReference type="CDD" id="cd00141">
    <property type="entry name" value="NT_POLXc"/>
    <property type="match status" value="1"/>
</dbReference>
<dbReference type="Gene3D" id="3.30.460.10">
    <property type="entry name" value="Beta Polymerase, domain 2"/>
    <property type="match status" value="1"/>
</dbReference>
<dbReference type="EMBL" id="QOQW01000008">
    <property type="protein sequence ID" value="RCK80091.1"/>
    <property type="molecule type" value="Genomic_DNA"/>
</dbReference>
<dbReference type="GO" id="GO:0005829">
    <property type="term" value="C:cytosol"/>
    <property type="evidence" value="ECO:0007669"/>
    <property type="project" value="TreeGrafter"/>
</dbReference>
<dbReference type="SUPFAM" id="SSF81301">
    <property type="entry name" value="Nucleotidyltransferase"/>
    <property type="match status" value="1"/>
</dbReference>
<comment type="subcellular location">
    <subcellularLocation>
        <location evidence="2">Cytoplasm</location>
    </subcellularLocation>
</comment>
<accession>A0A367ZRX1</accession>
<evidence type="ECO:0000256" key="2">
    <source>
        <dbReference type="ARBA" id="ARBA00004496"/>
    </source>
</evidence>
<dbReference type="Pfam" id="PF02811">
    <property type="entry name" value="PHP"/>
    <property type="match status" value="1"/>
</dbReference>
<dbReference type="SMART" id="SM00481">
    <property type="entry name" value="POLIIIAc"/>
    <property type="match status" value="1"/>
</dbReference>
<dbReference type="Pfam" id="PF14520">
    <property type="entry name" value="HHH_5"/>
    <property type="match status" value="1"/>
</dbReference>
<comment type="catalytic activity">
    <reaction evidence="18">
        <text>2'-deoxyribonucleotide-(2'-deoxyribose 5'-phosphate)-2'-deoxyribonucleotide-DNA = a 3'-end 2'-deoxyribonucleotide-(2,3-dehydro-2,3-deoxyribose 5'-phosphate)-DNA + a 5'-end 5'-phospho-2'-deoxyribonucleoside-DNA + H(+)</text>
        <dbReference type="Rhea" id="RHEA:66592"/>
        <dbReference type="Rhea" id="RHEA-COMP:13180"/>
        <dbReference type="Rhea" id="RHEA-COMP:16897"/>
        <dbReference type="Rhea" id="RHEA-COMP:17067"/>
        <dbReference type="ChEBI" id="CHEBI:15378"/>
        <dbReference type="ChEBI" id="CHEBI:136412"/>
        <dbReference type="ChEBI" id="CHEBI:157695"/>
        <dbReference type="ChEBI" id="CHEBI:167181"/>
        <dbReference type="EC" id="4.2.99.18"/>
    </reaction>
</comment>
<dbReference type="PANTHER" id="PTHR36928">
    <property type="entry name" value="PHOSPHATASE YCDX-RELATED"/>
    <property type="match status" value="1"/>
</dbReference>
<evidence type="ECO:0000256" key="7">
    <source>
        <dbReference type="ARBA" id="ARBA00022634"/>
    </source>
</evidence>
<dbReference type="GO" id="GO:0008270">
    <property type="term" value="F:zinc ion binding"/>
    <property type="evidence" value="ECO:0007669"/>
    <property type="project" value="TreeGrafter"/>
</dbReference>
<dbReference type="InterPro" id="IPR029398">
    <property type="entry name" value="PolB_thumb"/>
</dbReference>
<dbReference type="Pfam" id="PF14716">
    <property type="entry name" value="HHH_8"/>
    <property type="match status" value="1"/>
</dbReference>
<dbReference type="InterPro" id="IPR004013">
    <property type="entry name" value="PHP_dom"/>
</dbReference>
<evidence type="ECO:0000256" key="6">
    <source>
        <dbReference type="ARBA" id="ARBA00022481"/>
    </source>
</evidence>
<comment type="catalytic activity">
    <reaction evidence="21">
        <text>DNA(n) + a 2'-deoxyribonucleoside 5'-triphosphate = DNA(n+1) + diphosphate</text>
        <dbReference type="Rhea" id="RHEA:22508"/>
        <dbReference type="Rhea" id="RHEA-COMP:17339"/>
        <dbReference type="Rhea" id="RHEA-COMP:17340"/>
        <dbReference type="ChEBI" id="CHEBI:33019"/>
        <dbReference type="ChEBI" id="CHEBI:61560"/>
        <dbReference type="ChEBI" id="CHEBI:173112"/>
        <dbReference type="EC" id="2.7.7.7"/>
    </reaction>
</comment>